<evidence type="ECO:0000313" key="3">
    <source>
        <dbReference type="Proteomes" id="UP000321393"/>
    </source>
</evidence>
<proteinExistence type="predicted"/>
<comment type="caution">
    <text evidence="1">The sequence shown here is derived from an EMBL/GenBank/DDBJ whole genome shotgun (WGS) entry which is preliminary data.</text>
</comment>
<evidence type="ECO:0000313" key="4">
    <source>
        <dbReference type="Proteomes" id="UP000321947"/>
    </source>
</evidence>
<organism evidence="1 3">
    <name type="scientific">Cucumis melo var. makuwa</name>
    <name type="common">Oriental melon</name>
    <dbReference type="NCBI Taxonomy" id="1194695"/>
    <lineage>
        <taxon>Eukaryota</taxon>
        <taxon>Viridiplantae</taxon>
        <taxon>Streptophyta</taxon>
        <taxon>Embryophyta</taxon>
        <taxon>Tracheophyta</taxon>
        <taxon>Spermatophyta</taxon>
        <taxon>Magnoliopsida</taxon>
        <taxon>eudicotyledons</taxon>
        <taxon>Gunneridae</taxon>
        <taxon>Pentapetalae</taxon>
        <taxon>rosids</taxon>
        <taxon>fabids</taxon>
        <taxon>Cucurbitales</taxon>
        <taxon>Cucurbitaceae</taxon>
        <taxon>Benincaseae</taxon>
        <taxon>Cucumis</taxon>
    </lineage>
</organism>
<dbReference type="EMBL" id="SSTD01010708">
    <property type="protein sequence ID" value="TYK11559.1"/>
    <property type="molecule type" value="Genomic_DNA"/>
</dbReference>
<name>A0A5A7UDH1_CUCMM</name>
<evidence type="ECO:0000313" key="1">
    <source>
        <dbReference type="EMBL" id="KAA0051735.1"/>
    </source>
</evidence>
<evidence type="ECO:0000313" key="2">
    <source>
        <dbReference type="EMBL" id="TYK11559.1"/>
    </source>
</evidence>
<accession>A0A5A7UDH1</accession>
<dbReference type="EMBL" id="SSTE01011134">
    <property type="protein sequence ID" value="KAA0051735.1"/>
    <property type="molecule type" value="Genomic_DNA"/>
</dbReference>
<sequence>MPEGNDVENEQLNVLKIVVSHWENGYFENDILYRPDVDPTVVKRSVVYHLVNDFIDVGIHIFLMNVYFYISTTTMLSFPSGFKKTDAMFLEFGEDLNTTEGLSSVGNNSKTTRHSSILGVEEFSEAISMCTRCTFPVRCLRCIDVEREYIEHRFMFDFNDQAMNRLVAHQMVTSFTEFKGDCHRHFKRYSSPEQLRVNPSHILVGRMEDWHFLFDHNMSRAFQVRFI</sequence>
<dbReference type="Proteomes" id="UP000321947">
    <property type="component" value="Unassembled WGS sequence"/>
</dbReference>
<reference evidence="3 4" key="1">
    <citation type="submission" date="2019-08" db="EMBL/GenBank/DDBJ databases">
        <title>Draft genome sequences of two oriental melons (Cucumis melo L. var makuwa).</title>
        <authorList>
            <person name="Kwon S.-Y."/>
        </authorList>
    </citation>
    <scope>NUCLEOTIDE SEQUENCE [LARGE SCALE GENOMIC DNA]</scope>
    <source>
        <strain evidence="4">cv. Chang Bougi</strain>
        <strain evidence="3">cv. SW 3</strain>
        <tissue evidence="1">Leaf</tissue>
    </source>
</reference>
<dbReference type="AlphaFoldDB" id="A0A5A7UDH1"/>
<protein>
    <submittedName>
        <fullName evidence="1">CACTA en-spm transposon protein</fullName>
    </submittedName>
</protein>
<gene>
    <name evidence="2" type="ORF">E5676_scaffold952G00210</name>
    <name evidence="1" type="ORF">E6C27_scaffold60G001250</name>
</gene>
<dbReference type="Proteomes" id="UP000321393">
    <property type="component" value="Unassembled WGS sequence"/>
</dbReference>